<sequence>MPSVDFKPSTGYLRAVAPLVAGGSTAVGRKETCLKTRPLTYPSARLAPRSSWVLPVDCGGEIGDSGSVFKLPYEIDHHQQIAKTMANQVSMPTPPMSTLRDSGSGQPPKTKDFASGLYAFLHALPKNTLGRLYNSPASCLAIFRLLPLMARHLVLNILWSDQPMTRTDIDVWAGKSRSESKKKLSQTLFKLIHLHVINELVDDVHGRRTHHVVLNTSFKDNLRRAGTHGSFGVPCDTPANSIVRLERLDEYATDKWETILHYMVGSTFPTKPSHNIMTLLAYSGLMAVVDQRVAHHMKITSLGFQFLLDDVNTQLWELLLQYLKMAESSEIDVVDVLGCFFMLGSLELSREYSMRNLSETQVRVLHDLVDYGLVFMSAPNKFYPTRLATTLTSSAPPIVSAEHASEDVGFLVLETNYRTYAYTSNSLQIAVLNLFITLKYRFPNLVVGAITRESIKSALANGITADQIILFLQTHAHPQMRKVEPLLPPTVVDQIRLWELEKNRVRDQEGYLYEDFRSSADYDLVIQYSRQMGIILWENTELRKFFVGPEGHSALREFIKRRMGGGAM</sequence>
<keyword evidence="6 9" id="KW-0804">Transcription</keyword>
<dbReference type="InterPro" id="IPR040662">
    <property type="entry name" value="Tfb2_C"/>
</dbReference>
<proteinExistence type="inferred from homology"/>
<comment type="function">
    <text evidence="1">Component of the general transcription and DNA repair factor IIH (TFIIH) core complex, which is involved in general and transcription-coupled nucleotide excision repair (NER) of damaged DNA and, when complexed to TFIIK, in RNA transcription by RNA polymerase II. In NER, TFIIH acts by opening DNA around the lesion to allow the excision of the damaged oligonucleotide and its replacement by a new DNA fragment. In transcription, TFIIH has an essential role in transcription initiation. When the pre-initiation complex (PIC) has been established, TFIIH is required for promoter opening and promoter escape. Phosphorylation of the C-terminal tail (CTD) of the largest subunit of RNA polymerase II by the kinase module TFIIK controls the initiation of transcription.</text>
</comment>
<evidence type="ECO:0000256" key="7">
    <source>
        <dbReference type="ARBA" id="ARBA00023204"/>
    </source>
</evidence>
<dbReference type="AlphaFoldDB" id="A0A9P6N791"/>
<evidence type="ECO:0000313" key="11">
    <source>
        <dbReference type="EMBL" id="KAG0140578.1"/>
    </source>
</evidence>
<reference evidence="11" key="1">
    <citation type="submission" date="2013-11" db="EMBL/GenBank/DDBJ databases">
        <title>Genome sequence of the fusiform rust pathogen reveals effectors for host alternation and coevolution with pine.</title>
        <authorList>
            <consortium name="DOE Joint Genome Institute"/>
            <person name="Smith K."/>
            <person name="Pendleton A."/>
            <person name="Kubisiak T."/>
            <person name="Anderson C."/>
            <person name="Salamov A."/>
            <person name="Aerts A."/>
            <person name="Riley R."/>
            <person name="Clum A."/>
            <person name="Lindquist E."/>
            <person name="Ence D."/>
            <person name="Campbell M."/>
            <person name="Kronenberg Z."/>
            <person name="Feau N."/>
            <person name="Dhillon B."/>
            <person name="Hamelin R."/>
            <person name="Burleigh J."/>
            <person name="Smith J."/>
            <person name="Yandell M."/>
            <person name="Nelson C."/>
            <person name="Grigoriev I."/>
            <person name="Davis J."/>
        </authorList>
    </citation>
    <scope>NUCLEOTIDE SEQUENCE</scope>
    <source>
        <strain evidence="11">G11</strain>
    </source>
</reference>
<dbReference type="GO" id="GO:0006366">
    <property type="term" value="P:transcription by RNA polymerase II"/>
    <property type="evidence" value="ECO:0007669"/>
    <property type="project" value="UniProtKB-ARBA"/>
</dbReference>
<dbReference type="NCBIfam" id="TIGR00625">
    <property type="entry name" value="tfb2"/>
    <property type="match status" value="1"/>
</dbReference>
<dbReference type="OrthoDB" id="364513at2759"/>
<evidence type="ECO:0000256" key="8">
    <source>
        <dbReference type="ARBA" id="ARBA00023242"/>
    </source>
</evidence>
<dbReference type="Pfam" id="PF18307">
    <property type="entry name" value="Tfb2_C"/>
    <property type="match status" value="1"/>
</dbReference>
<comment type="subcellular location">
    <subcellularLocation>
        <location evidence="2 9">Nucleus</location>
    </subcellularLocation>
</comment>
<dbReference type="EMBL" id="MU167433">
    <property type="protein sequence ID" value="KAG0140578.1"/>
    <property type="molecule type" value="Genomic_DNA"/>
</dbReference>
<evidence type="ECO:0000313" key="12">
    <source>
        <dbReference type="Proteomes" id="UP000886653"/>
    </source>
</evidence>
<dbReference type="FunFam" id="3.30.70.2610:FF:000001">
    <property type="entry name" value="General transcription factor IIH subunit 4"/>
    <property type="match status" value="1"/>
</dbReference>
<keyword evidence="4 9" id="KW-0227">DNA damage</keyword>
<keyword evidence="12" id="KW-1185">Reference proteome</keyword>
<evidence type="ECO:0000256" key="6">
    <source>
        <dbReference type="ARBA" id="ARBA00023163"/>
    </source>
</evidence>
<protein>
    <recommendedName>
        <fullName evidence="9">RNA polymerase II transcription factor B subunit 2</fullName>
    </recommendedName>
</protein>
<dbReference type="Pfam" id="PF03849">
    <property type="entry name" value="Tfb2"/>
    <property type="match status" value="1"/>
</dbReference>
<comment type="similarity">
    <text evidence="3 9">Belongs to the TFB2 family.</text>
</comment>
<evidence type="ECO:0000256" key="5">
    <source>
        <dbReference type="ARBA" id="ARBA00023015"/>
    </source>
</evidence>
<evidence type="ECO:0000256" key="2">
    <source>
        <dbReference type="ARBA" id="ARBA00004123"/>
    </source>
</evidence>
<dbReference type="GO" id="GO:0006289">
    <property type="term" value="P:nucleotide-excision repair"/>
    <property type="evidence" value="ECO:0007669"/>
    <property type="project" value="InterPro"/>
</dbReference>
<accession>A0A9P6N791</accession>
<dbReference type="PANTHER" id="PTHR13152">
    <property type="entry name" value="TFIIH, POLYPEPTIDE 4"/>
    <property type="match status" value="1"/>
</dbReference>
<keyword evidence="5 9" id="KW-0805">Transcription regulation</keyword>
<dbReference type="Gene3D" id="3.30.70.2610">
    <property type="match status" value="1"/>
</dbReference>
<dbReference type="Proteomes" id="UP000886653">
    <property type="component" value="Unassembled WGS sequence"/>
</dbReference>
<evidence type="ECO:0000256" key="4">
    <source>
        <dbReference type="ARBA" id="ARBA00022763"/>
    </source>
</evidence>
<comment type="function">
    <text evidence="9">Component of the general transcription and DNA repair factor IIH (TFIIH) core complex which is involved in general and transcription-coupled nucleotide excision repair (NER) of damaged DNA.</text>
</comment>
<evidence type="ECO:0000259" key="10">
    <source>
        <dbReference type="Pfam" id="PF18307"/>
    </source>
</evidence>
<evidence type="ECO:0000256" key="1">
    <source>
        <dbReference type="ARBA" id="ARBA00002817"/>
    </source>
</evidence>
<dbReference type="GO" id="GO:0000439">
    <property type="term" value="C:transcription factor TFIIH core complex"/>
    <property type="evidence" value="ECO:0007669"/>
    <property type="project" value="InterPro"/>
</dbReference>
<dbReference type="GO" id="GO:0005675">
    <property type="term" value="C:transcription factor TFIIH holo complex"/>
    <property type="evidence" value="ECO:0007669"/>
    <property type="project" value="TreeGrafter"/>
</dbReference>
<evidence type="ECO:0000256" key="3">
    <source>
        <dbReference type="ARBA" id="ARBA00007132"/>
    </source>
</evidence>
<keyword evidence="7 9" id="KW-0234">DNA repair</keyword>
<keyword evidence="8 9" id="KW-0539">Nucleus</keyword>
<name>A0A9P6N791_9BASI</name>
<feature type="domain" description="Transcription factor Tfb2 C-terminal" evidence="10">
    <location>
        <begin position="493"/>
        <end position="560"/>
    </location>
</feature>
<dbReference type="PANTHER" id="PTHR13152:SF0">
    <property type="entry name" value="GENERAL TRANSCRIPTION FACTOR IIH SUBUNIT 4"/>
    <property type="match status" value="1"/>
</dbReference>
<dbReference type="InterPro" id="IPR004598">
    <property type="entry name" value="TFIIH_p52/Tfb2"/>
</dbReference>
<comment type="caution">
    <text evidence="11">The sequence shown here is derived from an EMBL/GenBank/DDBJ whole genome shotgun (WGS) entry which is preliminary data.</text>
</comment>
<organism evidence="11 12">
    <name type="scientific">Cronartium quercuum f. sp. fusiforme G11</name>
    <dbReference type="NCBI Taxonomy" id="708437"/>
    <lineage>
        <taxon>Eukaryota</taxon>
        <taxon>Fungi</taxon>
        <taxon>Dikarya</taxon>
        <taxon>Basidiomycota</taxon>
        <taxon>Pucciniomycotina</taxon>
        <taxon>Pucciniomycetes</taxon>
        <taxon>Pucciniales</taxon>
        <taxon>Coleosporiaceae</taxon>
        <taxon>Cronartium</taxon>
    </lineage>
</organism>
<gene>
    <name evidence="11" type="ORF">CROQUDRAFT_99921</name>
</gene>
<dbReference type="GO" id="GO:0003690">
    <property type="term" value="F:double-stranded DNA binding"/>
    <property type="evidence" value="ECO:0007669"/>
    <property type="project" value="TreeGrafter"/>
</dbReference>
<dbReference type="GO" id="GO:0001671">
    <property type="term" value="F:ATPase activator activity"/>
    <property type="evidence" value="ECO:0007669"/>
    <property type="project" value="InterPro"/>
</dbReference>
<evidence type="ECO:0000256" key="9">
    <source>
        <dbReference type="RuleBase" id="RU364024"/>
    </source>
</evidence>